<protein>
    <submittedName>
        <fullName evidence="2">FixH family protein</fullName>
    </submittedName>
</protein>
<keyword evidence="1" id="KW-0812">Transmembrane</keyword>
<dbReference type="AlphaFoldDB" id="A0AAU7X8D8"/>
<organism evidence="2">
    <name type="scientific">Methyloraptor flagellatus</name>
    <dbReference type="NCBI Taxonomy" id="3162530"/>
    <lineage>
        <taxon>Bacteria</taxon>
        <taxon>Pseudomonadati</taxon>
        <taxon>Pseudomonadota</taxon>
        <taxon>Alphaproteobacteria</taxon>
        <taxon>Hyphomicrobiales</taxon>
        <taxon>Ancalomicrobiaceae</taxon>
        <taxon>Methyloraptor</taxon>
    </lineage>
</organism>
<gene>
    <name evidence="2" type="ORF">ABS361_14295</name>
</gene>
<dbReference type="Pfam" id="PF05751">
    <property type="entry name" value="FixH"/>
    <property type="match status" value="1"/>
</dbReference>
<sequence>MSMTMDRQEKRLTGWHVLAMLIGFFGFIFAVNGAMIYFAIGSFPGTVTDSSYRDSQRFNAEIAAARAQAERGWKVATHTERSADGHAVVRIEARDAAGKPLTGIAFKATLQRPTDRREDRVVALGAVPGREGVFQGLTEGVAAGQWHLVVEGDGPQGRLFLSENRLVLN</sequence>
<evidence type="ECO:0000256" key="1">
    <source>
        <dbReference type="SAM" id="Phobius"/>
    </source>
</evidence>
<keyword evidence="1" id="KW-0472">Membrane</keyword>
<dbReference type="RefSeq" id="WP_407048360.1">
    <property type="nucleotide sequence ID" value="NZ_CP158568.1"/>
</dbReference>
<accession>A0AAU7X8D8</accession>
<proteinExistence type="predicted"/>
<dbReference type="PIRSF" id="PIRSF011386">
    <property type="entry name" value="FixH"/>
    <property type="match status" value="1"/>
</dbReference>
<dbReference type="EMBL" id="CP158568">
    <property type="protein sequence ID" value="XBY43261.1"/>
    <property type="molecule type" value="Genomic_DNA"/>
</dbReference>
<dbReference type="InterPro" id="IPR008620">
    <property type="entry name" value="FixH"/>
</dbReference>
<dbReference type="KEGG" id="mflg:ABS361_14295"/>
<keyword evidence="1" id="KW-1133">Transmembrane helix</keyword>
<reference evidence="2" key="1">
    <citation type="submission" date="2024-06" db="EMBL/GenBank/DDBJ databases">
        <title>Methylostella associata gen. nov., sp. nov., a novel Ancalomicrobiaceae-affiliated facultatively methylotrophic bacteria that feed on methanotrophs of the genus Methylococcus.</title>
        <authorList>
            <person name="Saltykova V."/>
            <person name="Danilova O.V."/>
            <person name="Oshkin I.Y."/>
            <person name="Belova S.E."/>
            <person name="Pimenov N.V."/>
            <person name="Dedysh S.N."/>
        </authorList>
    </citation>
    <scope>NUCLEOTIDE SEQUENCE</scope>
    <source>
        <strain evidence="2">S20</strain>
    </source>
</reference>
<name>A0AAU7X8D8_9HYPH</name>
<feature type="transmembrane region" description="Helical" evidence="1">
    <location>
        <begin position="12"/>
        <end position="40"/>
    </location>
</feature>
<dbReference type="InterPro" id="IPR018037">
    <property type="entry name" value="FixH_proteobacterial"/>
</dbReference>
<evidence type="ECO:0000313" key="2">
    <source>
        <dbReference type="EMBL" id="XBY43261.1"/>
    </source>
</evidence>